<evidence type="ECO:0000256" key="3">
    <source>
        <dbReference type="ARBA" id="ARBA00022801"/>
    </source>
</evidence>
<gene>
    <name evidence="7" type="ORF">VRHSUH09_04055</name>
</gene>
<dbReference type="InterPro" id="IPR027094">
    <property type="entry name" value="Mitofusin_fam"/>
</dbReference>
<keyword evidence="5" id="KW-0472">Membrane</keyword>
<organism evidence="7 8">
    <name type="scientific">Veillonella rogosae JCM 15642</name>
    <dbReference type="NCBI Taxonomy" id="1298595"/>
    <lineage>
        <taxon>Bacteria</taxon>
        <taxon>Bacillati</taxon>
        <taxon>Bacillota</taxon>
        <taxon>Negativicutes</taxon>
        <taxon>Veillonellales</taxon>
        <taxon>Veillonellaceae</taxon>
        <taxon>Veillonella</taxon>
    </lineage>
</organism>
<dbReference type="PANTHER" id="PTHR10465">
    <property type="entry name" value="TRANSMEMBRANE GTPASE FZO1"/>
    <property type="match status" value="1"/>
</dbReference>
<dbReference type="Gene3D" id="3.40.50.300">
    <property type="entry name" value="P-loop containing nucleotide triphosphate hydrolases"/>
    <property type="match status" value="1"/>
</dbReference>
<evidence type="ECO:0000256" key="1">
    <source>
        <dbReference type="ARBA" id="ARBA00004370"/>
    </source>
</evidence>
<reference evidence="7 8" key="1">
    <citation type="submission" date="2018-01" db="EMBL/GenBank/DDBJ databases">
        <title>Draft genome sequences of clinical isolates and type strains of oral Veillonella including Veillonella infantum sp., nov.</title>
        <authorList>
            <person name="Mashima I."/>
            <person name="Liao Y.-C."/>
            <person name="Sabharwal A."/>
            <person name="Haase E.M."/>
            <person name="Nakazawa F."/>
            <person name="Scannapieco F.A."/>
        </authorList>
    </citation>
    <scope>NUCLEOTIDE SEQUENCE [LARGE SCALE GENOMIC DNA]</scope>
    <source>
        <strain evidence="7 8">JCM 15642</strain>
    </source>
</reference>
<dbReference type="Proteomes" id="UP000238774">
    <property type="component" value="Unassembled WGS sequence"/>
</dbReference>
<accession>A0ABX5C1S3</accession>
<evidence type="ECO:0000256" key="5">
    <source>
        <dbReference type="ARBA" id="ARBA00023136"/>
    </source>
</evidence>
<dbReference type="InterPro" id="IPR027417">
    <property type="entry name" value="P-loop_NTPase"/>
</dbReference>
<evidence type="ECO:0000313" key="7">
    <source>
        <dbReference type="EMBL" id="PQL12798.1"/>
    </source>
</evidence>
<protein>
    <recommendedName>
        <fullName evidence="6">Dynamin N-terminal domain-containing protein</fullName>
    </recommendedName>
</protein>
<keyword evidence="4" id="KW-0342">GTP-binding</keyword>
<comment type="caution">
    <text evidence="7">The sequence shown here is derived from an EMBL/GenBank/DDBJ whole genome shotgun (WGS) entry which is preliminary data.</text>
</comment>
<evidence type="ECO:0000259" key="6">
    <source>
        <dbReference type="Pfam" id="PF00350"/>
    </source>
</evidence>
<feature type="domain" description="Dynamin N-terminal" evidence="6">
    <location>
        <begin position="86"/>
        <end position="283"/>
    </location>
</feature>
<proteinExistence type="predicted"/>
<keyword evidence="8" id="KW-1185">Reference proteome</keyword>
<dbReference type="PANTHER" id="PTHR10465:SF0">
    <property type="entry name" value="SARCALUMENIN"/>
    <property type="match status" value="1"/>
</dbReference>
<comment type="subcellular location">
    <subcellularLocation>
        <location evidence="1">Membrane</location>
    </subcellularLocation>
</comment>
<evidence type="ECO:0000256" key="2">
    <source>
        <dbReference type="ARBA" id="ARBA00022741"/>
    </source>
</evidence>
<sequence>MYSNSATKLETLFSHVEDAYRERARQHTKQYILAFVKNFEYLFQYTNLKYKYGDSKIFGPEIKSIQENLVKIKSLAEELDNKFMLFVMGSGKNGKSTLINALAGKQVAKESISPETWKIDVFTNYEKSESIKLKFKDGSEKIYSKEEALEYLQNEDLKVRESKKIIRAKRDEARDSGLSIEALEEKLQELQKYYLYRSDVIEMVTPIKNSKLLESYNLVDTPGLNQEIDGMVISNAKEYYSKADGIIWVLPGDRIAGAGDKKEIERVLKEYGNPQNIIAVINRLDNIIANGQTVDGVIADAKRFYGDIFNEFIPISARQARHAQEVLKNKPLSDEAYKNAISEYEASRFDYLLNHLNRTLFSDALALQINAKIKNTGLVYSDIESKIHDIYETLSEVNDKRLTLQKELEEDTMNRFMRWVDKFTEFAKKEVSRVRMTSDLYNDELWRMEPRKFNSFVKEHIVKPDEVLVGIQRIVNELCLDFSEFLNYKNSISLFVEFKHLYPVESNINFAVEYNEWDDFSNIASNYTGGGIVDTFIRGVDRMFNEEKSKRITDQFYQQLEKIIKNIISELGDKIDGYITSIECNMENSFSEMYGSSVYVEEFKAILIELMNCKLGEMRDLSVRDLIYNS</sequence>
<evidence type="ECO:0000313" key="8">
    <source>
        <dbReference type="Proteomes" id="UP000238774"/>
    </source>
</evidence>
<keyword evidence="3" id="KW-0378">Hydrolase</keyword>
<dbReference type="Pfam" id="PF00350">
    <property type="entry name" value="Dynamin_N"/>
    <property type="match status" value="1"/>
</dbReference>
<name>A0ABX5C1S3_9FIRM</name>
<dbReference type="EMBL" id="PPCX01000008">
    <property type="protein sequence ID" value="PQL12798.1"/>
    <property type="molecule type" value="Genomic_DNA"/>
</dbReference>
<dbReference type="InterPro" id="IPR045063">
    <property type="entry name" value="Dynamin_N"/>
</dbReference>
<dbReference type="SUPFAM" id="SSF52540">
    <property type="entry name" value="P-loop containing nucleoside triphosphate hydrolases"/>
    <property type="match status" value="1"/>
</dbReference>
<evidence type="ECO:0000256" key="4">
    <source>
        <dbReference type="ARBA" id="ARBA00023134"/>
    </source>
</evidence>
<dbReference type="RefSeq" id="WP_105081460.1">
    <property type="nucleotide sequence ID" value="NZ_PPCX01000008.1"/>
</dbReference>
<keyword evidence="2" id="KW-0547">Nucleotide-binding</keyword>